<evidence type="ECO:0000256" key="1">
    <source>
        <dbReference type="ARBA" id="ARBA00000085"/>
    </source>
</evidence>
<keyword evidence="5" id="KW-0547">Nucleotide-binding</keyword>
<keyword evidence="10" id="KW-0472">Membrane</keyword>
<organism evidence="12 13">
    <name type="scientific">Agromyces lapidis</name>
    <dbReference type="NCBI Taxonomy" id="279574"/>
    <lineage>
        <taxon>Bacteria</taxon>
        <taxon>Bacillati</taxon>
        <taxon>Actinomycetota</taxon>
        <taxon>Actinomycetes</taxon>
        <taxon>Micrococcales</taxon>
        <taxon>Microbacteriaceae</taxon>
        <taxon>Agromyces</taxon>
    </lineage>
</organism>
<comment type="caution">
    <text evidence="12">The sequence shown here is derived from an EMBL/GenBank/DDBJ whole genome shotgun (WGS) entry which is preliminary data.</text>
</comment>
<feature type="transmembrane region" description="Helical" evidence="10">
    <location>
        <begin position="112"/>
        <end position="132"/>
    </location>
</feature>
<keyword evidence="3" id="KW-0597">Phosphoprotein</keyword>
<keyword evidence="8" id="KW-0902">Two-component regulatory system</keyword>
<feature type="compositionally biased region" description="Low complexity" evidence="9">
    <location>
        <begin position="401"/>
        <end position="413"/>
    </location>
</feature>
<keyword evidence="13" id="KW-1185">Reference proteome</keyword>
<evidence type="ECO:0000256" key="7">
    <source>
        <dbReference type="ARBA" id="ARBA00022840"/>
    </source>
</evidence>
<protein>
    <recommendedName>
        <fullName evidence="2">histidine kinase</fullName>
        <ecNumber evidence="2">2.7.13.3</ecNumber>
    </recommendedName>
</protein>
<evidence type="ECO:0000259" key="11">
    <source>
        <dbReference type="Pfam" id="PF07730"/>
    </source>
</evidence>
<evidence type="ECO:0000256" key="5">
    <source>
        <dbReference type="ARBA" id="ARBA00022741"/>
    </source>
</evidence>
<dbReference type="GO" id="GO:0016301">
    <property type="term" value="F:kinase activity"/>
    <property type="evidence" value="ECO:0007669"/>
    <property type="project" value="UniProtKB-KW"/>
</dbReference>
<dbReference type="EMBL" id="JBHMBL010000001">
    <property type="protein sequence ID" value="MFB9642445.1"/>
    <property type="molecule type" value="Genomic_DNA"/>
</dbReference>
<evidence type="ECO:0000256" key="3">
    <source>
        <dbReference type="ARBA" id="ARBA00022553"/>
    </source>
</evidence>
<dbReference type="RefSeq" id="WP_157424156.1">
    <property type="nucleotide sequence ID" value="NZ_BAAANI010000001.1"/>
</dbReference>
<dbReference type="CDD" id="cd16917">
    <property type="entry name" value="HATPase_UhpB-NarQ-NarX-like"/>
    <property type="match status" value="1"/>
</dbReference>
<dbReference type="Gene3D" id="3.30.565.10">
    <property type="entry name" value="Histidine kinase-like ATPase, C-terminal domain"/>
    <property type="match status" value="1"/>
</dbReference>
<evidence type="ECO:0000313" key="13">
    <source>
        <dbReference type="Proteomes" id="UP001589667"/>
    </source>
</evidence>
<reference evidence="12 13" key="1">
    <citation type="submission" date="2024-09" db="EMBL/GenBank/DDBJ databases">
        <authorList>
            <person name="Sun Q."/>
            <person name="Mori K."/>
        </authorList>
    </citation>
    <scope>NUCLEOTIDE SEQUENCE [LARGE SCALE GENOMIC DNA]</scope>
    <source>
        <strain evidence="12 13">JCM 14321</strain>
    </source>
</reference>
<dbReference type="PANTHER" id="PTHR24421:SF10">
    <property type="entry name" value="NITRATE_NITRITE SENSOR PROTEIN NARQ"/>
    <property type="match status" value="1"/>
</dbReference>
<keyword evidence="10" id="KW-0812">Transmembrane</keyword>
<keyword evidence="7" id="KW-0067">ATP-binding</keyword>
<comment type="catalytic activity">
    <reaction evidence="1">
        <text>ATP + protein L-histidine = ADP + protein N-phospho-L-histidine.</text>
        <dbReference type="EC" id="2.7.13.3"/>
    </reaction>
</comment>
<sequence length="424" mass="44744">MTRDRLMSLLLQLALPAAGTVYFVLWCIAETGRGQGPAMMPPPEWAVFAGFGTAIGLAGRFPRAASLIAMTTLAMMTFLPVMRLEGSVWAALLAVPIVGVAVASAPRRRIWAAAYAVIVVVLVDTWLVLAGMQEGFLIPAADFWAAAMYTLLNPFAIATALVMAAAWAIGWALGTVRTRYAERRAAARQAAELREAELELAAALEHERFAREVHDVVAHSLAGIVAQADGARYAGVERGAANDALDAIAERGRGALVEVRRLLDGLDDAGEFESPGIDRLDELVAGARSAGLDVEVDERGEAFELASPQSRALYRIIQESLTNAVRHGGRTASTTVVLDRRRDGTGFEIVSPRRAERVGGVQGRGIVGMRERARLAGGWLGVDADDERGFVVAGFLPAAHAGGASEGGHASPGVDAATSSEAEA</sequence>
<dbReference type="InterPro" id="IPR036890">
    <property type="entry name" value="HATPase_C_sf"/>
</dbReference>
<evidence type="ECO:0000256" key="9">
    <source>
        <dbReference type="SAM" id="MobiDB-lite"/>
    </source>
</evidence>
<feature type="region of interest" description="Disordered" evidence="9">
    <location>
        <begin position="401"/>
        <end position="424"/>
    </location>
</feature>
<dbReference type="Pfam" id="PF07730">
    <property type="entry name" value="HisKA_3"/>
    <property type="match status" value="1"/>
</dbReference>
<dbReference type="SUPFAM" id="SSF55874">
    <property type="entry name" value="ATPase domain of HSP90 chaperone/DNA topoisomerase II/histidine kinase"/>
    <property type="match status" value="1"/>
</dbReference>
<feature type="transmembrane region" description="Helical" evidence="10">
    <location>
        <begin position="43"/>
        <end position="59"/>
    </location>
</feature>
<feature type="transmembrane region" description="Helical" evidence="10">
    <location>
        <begin position="64"/>
        <end position="82"/>
    </location>
</feature>
<evidence type="ECO:0000256" key="4">
    <source>
        <dbReference type="ARBA" id="ARBA00022679"/>
    </source>
</evidence>
<evidence type="ECO:0000256" key="6">
    <source>
        <dbReference type="ARBA" id="ARBA00022777"/>
    </source>
</evidence>
<evidence type="ECO:0000256" key="8">
    <source>
        <dbReference type="ARBA" id="ARBA00023012"/>
    </source>
</evidence>
<dbReference type="PANTHER" id="PTHR24421">
    <property type="entry name" value="NITRATE/NITRITE SENSOR PROTEIN NARX-RELATED"/>
    <property type="match status" value="1"/>
</dbReference>
<feature type="transmembrane region" description="Helical" evidence="10">
    <location>
        <begin position="88"/>
        <end position="105"/>
    </location>
</feature>
<feature type="domain" description="Signal transduction histidine kinase subgroup 3 dimerisation and phosphoacceptor" evidence="11">
    <location>
        <begin position="205"/>
        <end position="268"/>
    </location>
</feature>
<name>A0ABV5SQ38_9MICO</name>
<evidence type="ECO:0000256" key="10">
    <source>
        <dbReference type="SAM" id="Phobius"/>
    </source>
</evidence>
<dbReference type="InterPro" id="IPR050482">
    <property type="entry name" value="Sensor_HK_TwoCompSys"/>
</dbReference>
<keyword evidence="4" id="KW-0808">Transferase</keyword>
<proteinExistence type="predicted"/>
<feature type="transmembrane region" description="Helical" evidence="10">
    <location>
        <begin position="152"/>
        <end position="174"/>
    </location>
</feature>
<dbReference type="Proteomes" id="UP001589667">
    <property type="component" value="Unassembled WGS sequence"/>
</dbReference>
<keyword evidence="6 12" id="KW-0418">Kinase</keyword>
<accession>A0ABV5SQ38</accession>
<keyword evidence="10" id="KW-1133">Transmembrane helix</keyword>
<dbReference type="InterPro" id="IPR011712">
    <property type="entry name" value="Sig_transdc_His_kin_sub3_dim/P"/>
</dbReference>
<evidence type="ECO:0000313" key="12">
    <source>
        <dbReference type="EMBL" id="MFB9642445.1"/>
    </source>
</evidence>
<dbReference type="Gene3D" id="1.20.5.1930">
    <property type="match status" value="1"/>
</dbReference>
<dbReference type="EC" id="2.7.13.3" evidence="2"/>
<gene>
    <name evidence="12" type="ORF">ACFFQV_09125</name>
</gene>
<evidence type="ECO:0000256" key="2">
    <source>
        <dbReference type="ARBA" id="ARBA00012438"/>
    </source>
</evidence>